<dbReference type="EMBL" id="JAVRHX010000001">
    <property type="protein sequence ID" value="MDT0594704.1"/>
    <property type="molecule type" value="Genomic_DNA"/>
</dbReference>
<dbReference type="InterPro" id="IPR039425">
    <property type="entry name" value="RNA_pol_sigma-70-like"/>
</dbReference>
<organism evidence="8 9">
    <name type="scientific">Glaciecola petra</name>
    <dbReference type="NCBI Taxonomy" id="3075602"/>
    <lineage>
        <taxon>Bacteria</taxon>
        <taxon>Pseudomonadati</taxon>
        <taxon>Pseudomonadota</taxon>
        <taxon>Gammaproteobacteria</taxon>
        <taxon>Alteromonadales</taxon>
        <taxon>Alteromonadaceae</taxon>
        <taxon>Glaciecola</taxon>
    </lineage>
</organism>
<sequence length="198" mass="22580">MLAFLQSFFDSNINPEEALAQYIYSKNKQAMSTIYNAYANDLYHFLLTLSDADDAKDIAQKTWLLLIEHPEKCNATGNLKSWLFKVARNALIDEFRKTNRLQSLSDSNSATLVEAASAETQNAALHSEQTNQQHFFGQDFDRALMSLSFNQREAFCLQQDGFSLNEIATITSCNQETVKTRIRYAKKNLKRSLEANDE</sequence>
<keyword evidence="5" id="KW-0804">Transcription</keyword>
<evidence type="ECO:0000256" key="1">
    <source>
        <dbReference type="ARBA" id="ARBA00010641"/>
    </source>
</evidence>
<gene>
    <name evidence="8" type="ORF">RM552_07630</name>
</gene>
<dbReference type="Gene3D" id="1.10.1740.10">
    <property type="match status" value="1"/>
</dbReference>
<dbReference type="Pfam" id="PF04542">
    <property type="entry name" value="Sigma70_r2"/>
    <property type="match status" value="1"/>
</dbReference>
<keyword evidence="2" id="KW-0805">Transcription regulation</keyword>
<dbReference type="PANTHER" id="PTHR43133:SF8">
    <property type="entry name" value="RNA POLYMERASE SIGMA FACTOR HI_1459-RELATED"/>
    <property type="match status" value="1"/>
</dbReference>
<reference evidence="8 9" key="1">
    <citation type="submission" date="2023-09" db="EMBL/GenBank/DDBJ databases">
        <authorList>
            <person name="Rey-Velasco X."/>
        </authorList>
    </citation>
    <scope>NUCLEOTIDE SEQUENCE [LARGE SCALE GENOMIC DNA]</scope>
    <source>
        <strain evidence="8 9">P117</strain>
    </source>
</reference>
<comment type="similarity">
    <text evidence="1">Belongs to the sigma-70 factor family. ECF subfamily.</text>
</comment>
<dbReference type="InterPro" id="IPR013324">
    <property type="entry name" value="RNA_pol_sigma_r3/r4-like"/>
</dbReference>
<dbReference type="InterPro" id="IPR013325">
    <property type="entry name" value="RNA_pol_sigma_r2"/>
</dbReference>
<evidence type="ECO:0000256" key="3">
    <source>
        <dbReference type="ARBA" id="ARBA00023082"/>
    </source>
</evidence>
<keyword evidence="4" id="KW-0238">DNA-binding</keyword>
<dbReference type="SUPFAM" id="SSF88946">
    <property type="entry name" value="Sigma2 domain of RNA polymerase sigma factors"/>
    <property type="match status" value="1"/>
</dbReference>
<evidence type="ECO:0000313" key="8">
    <source>
        <dbReference type="EMBL" id="MDT0594704.1"/>
    </source>
</evidence>
<dbReference type="InterPro" id="IPR013249">
    <property type="entry name" value="RNA_pol_sigma70_r4_t2"/>
</dbReference>
<dbReference type="Pfam" id="PF08281">
    <property type="entry name" value="Sigma70_r4_2"/>
    <property type="match status" value="1"/>
</dbReference>
<name>A0ABU2ZQ05_9ALTE</name>
<evidence type="ECO:0000256" key="5">
    <source>
        <dbReference type="ARBA" id="ARBA00023163"/>
    </source>
</evidence>
<dbReference type="Proteomes" id="UP001253545">
    <property type="component" value="Unassembled WGS sequence"/>
</dbReference>
<dbReference type="NCBIfam" id="TIGR02937">
    <property type="entry name" value="sigma70-ECF"/>
    <property type="match status" value="1"/>
</dbReference>
<dbReference type="InterPro" id="IPR036388">
    <property type="entry name" value="WH-like_DNA-bd_sf"/>
</dbReference>
<dbReference type="Gene3D" id="1.10.10.10">
    <property type="entry name" value="Winged helix-like DNA-binding domain superfamily/Winged helix DNA-binding domain"/>
    <property type="match status" value="1"/>
</dbReference>
<feature type="domain" description="RNA polymerase sigma factor 70 region 4 type 2" evidence="7">
    <location>
        <begin position="139"/>
        <end position="189"/>
    </location>
</feature>
<feature type="domain" description="RNA polymerase sigma-70 region 2" evidence="6">
    <location>
        <begin position="34"/>
        <end position="100"/>
    </location>
</feature>
<protein>
    <submittedName>
        <fullName evidence="8">RNA polymerase sigma factor</fullName>
    </submittedName>
</protein>
<proteinExistence type="inferred from homology"/>
<keyword evidence="3" id="KW-0731">Sigma factor</keyword>
<evidence type="ECO:0000256" key="4">
    <source>
        <dbReference type="ARBA" id="ARBA00023125"/>
    </source>
</evidence>
<keyword evidence="9" id="KW-1185">Reference proteome</keyword>
<evidence type="ECO:0000256" key="2">
    <source>
        <dbReference type="ARBA" id="ARBA00023015"/>
    </source>
</evidence>
<evidence type="ECO:0000259" key="6">
    <source>
        <dbReference type="Pfam" id="PF04542"/>
    </source>
</evidence>
<evidence type="ECO:0000313" key="9">
    <source>
        <dbReference type="Proteomes" id="UP001253545"/>
    </source>
</evidence>
<accession>A0ABU2ZQ05</accession>
<dbReference type="RefSeq" id="WP_311368164.1">
    <property type="nucleotide sequence ID" value="NZ_JAVRHX010000001.1"/>
</dbReference>
<comment type="caution">
    <text evidence="8">The sequence shown here is derived from an EMBL/GenBank/DDBJ whole genome shotgun (WGS) entry which is preliminary data.</text>
</comment>
<dbReference type="InterPro" id="IPR014284">
    <property type="entry name" value="RNA_pol_sigma-70_dom"/>
</dbReference>
<evidence type="ECO:0000259" key="7">
    <source>
        <dbReference type="Pfam" id="PF08281"/>
    </source>
</evidence>
<dbReference type="InterPro" id="IPR007627">
    <property type="entry name" value="RNA_pol_sigma70_r2"/>
</dbReference>
<dbReference type="SUPFAM" id="SSF88659">
    <property type="entry name" value="Sigma3 and sigma4 domains of RNA polymerase sigma factors"/>
    <property type="match status" value="1"/>
</dbReference>
<dbReference type="PANTHER" id="PTHR43133">
    <property type="entry name" value="RNA POLYMERASE ECF-TYPE SIGMA FACTO"/>
    <property type="match status" value="1"/>
</dbReference>